<feature type="transmembrane region" description="Helical" evidence="4">
    <location>
        <begin position="15"/>
        <end position="34"/>
    </location>
</feature>
<reference evidence="5 6" key="1">
    <citation type="submission" date="2023-03" db="EMBL/GenBank/DDBJ databases">
        <title>Thalassotalea loyana LMG 22536T draft genome sequence.</title>
        <authorList>
            <person name="Sawabe T."/>
        </authorList>
    </citation>
    <scope>NUCLEOTIDE SEQUENCE [LARGE SCALE GENOMIC DNA]</scope>
    <source>
        <strain evidence="5 6">LMG 22536</strain>
    </source>
</reference>
<dbReference type="RefSeq" id="WP_284299052.1">
    <property type="nucleotide sequence ID" value="NZ_BSSV01000005.1"/>
</dbReference>
<keyword evidence="4" id="KW-0472">Membrane</keyword>
<evidence type="ECO:0000256" key="2">
    <source>
        <dbReference type="ARBA" id="ARBA00023054"/>
    </source>
</evidence>
<dbReference type="EMBL" id="BSSV01000005">
    <property type="protein sequence ID" value="GLX86239.1"/>
    <property type="molecule type" value="Genomic_DNA"/>
</dbReference>
<gene>
    <name evidence="5" type="ORF">tloyanaT_24920</name>
</gene>
<feature type="coiled-coil region" evidence="3">
    <location>
        <begin position="183"/>
        <end position="210"/>
    </location>
</feature>
<dbReference type="PROSITE" id="PS51257">
    <property type="entry name" value="PROKAR_LIPOPROTEIN"/>
    <property type="match status" value="1"/>
</dbReference>
<evidence type="ECO:0000256" key="4">
    <source>
        <dbReference type="SAM" id="Phobius"/>
    </source>
</evidence>
<proteinExistence type="predicted"/>
<evidence type="ECO:0000256" key="1">
    <source>
        <dbReference type="ARBA" id="ARBA00004196"/>
    </source>
</evidence>
<dbReference type="Gene3D" id="2.40.30.170">
    <property type="match status" value="1"/>
</dbReference>
<comment type="subcellular location">
    <subcellularLocation>
        <location evidence="1">Cell envelope</location>
    </subcellularLocation>
</comment>
<keyword evidence="6" id="KW-1185">Reference proteome</keyword>
<evidence type="ECO:0000313" key="6">
    <source>
        <dbReference type="Proteomes" id="UP001157134"/>
    </source>
</evidence>
<evidence type="ECO:0008006" key="7">
    <source>
        <dbReference type="Google" id="ProtNLM"/>
    </source>
</evidence>
<keyword evidence="4" id="KW-0812">Transmembrane</keyword>
<dbReference type="PANTHER" id="PTHR32347:SF23">
    <property type="entry name" value="BLL5650 PROTEIN"/>
    <property type="match status" value="1"/>
</dbReference>
<evidence type="ECO:0000313" key="5">
    <source>
        <dbReference type="EMBL" id="GLX86239.1"/>
    </source>
</evidence>
<keyword evidence="2 3" id="KW-0175">Coiled coil</keyword>
<dbReference type="InterPro" id="IPR050465">
    <property type="entry name" value="UPF0194_transport"/>
</dbReference>
<keyword evidence="4" id="KW-1133">Transmembrane helix</keyword>
<evidence type="ECO:0000256" key="3">
    <source>
        <dbReference type="SAM" id="Coils"/>
    </source>
</evidence>
<dbReference type="Gene3D" id="2.40.50.100">
    <property type="match status" value="1"/>
</dbReference>
<dbReference type="PANTHER" id="PTHR32347">
    <property type="entry name" value="EFFLUX SYSTEM COMPONENT YKNX-RELATED"/>
    <property type="match status" value="1"/>
</dbReference>
<organism evidence="5 6">
    <name type="scientific">Thalassotalea loyana</name>
    <dbReference type="NCBI Taxonomy" id="280483"/>
    <lineage>
        <taxon>Bacteria</taxon>
        <taxon>Pseudomonadati</taxon>
        <taxon>Pseudomonadota</taxon>
        <taxon>Gammaproteobacteria</taxon>
        <taxon>Alteromonadales</taxon>
        <taxon>Colwelliaceae</taxon>
        <taxon>Thalassotalea</taxon>
    </lineage>
</organism>
<protein>
    <recommendedName>
        <fullName evidence="7">HlyD family efflux transporter periplasmic adaptor subunit</fullName>
    </recommendedName>
</protein>
<sequence length="416" mass="46721">MDVYKKKANNKKPRFIKIAGVLAAIGACFTLVSFTHNLSPQIDLNKVQVANVEYGSLEVKVSAFGSIKSDRINVISNYVDGIVTEVFVQNGDYVEQGQTILKLTNLELQNIVDELSWGLEELESQHQELVLKNKALLIKEEFALFEIKKQLDISKLNLDAQEKLLKLDNVVSKIDYEETKLNNTMLNSQYELAQAKYEHLKEQIASTRLAHLAKIKKNQKILARSQKQVEDLTVTAAFSGHLDQFDLEVGQQLMKGVKVARIIGKEGFYAELNVPEYNVNTIEVGQEAVVETRGHVFEGKVTRISPSVTDGNVKVNVSIHQSGNAAPKLEQTVEGQIITKSIDATYFVKKPIYARENITTMAFVSRDSDAHYSRFPVSFGELSNEYIEIRSGVEVNDKILISDISEYANHQQLEIN</sequence>
<accession>A0ABQ6HFM9</accession>
<comment type="caution">
    <text evidence="5">The sequence shown here is derived from an EMBL/GenBank/DDBJ whole genome shotgun (WGS) entry which is preliminary data.</text>
</comment>
<dbReference type="Proteomes" id="UP001157134">
    <property type="component" value="Unassembled WGS sequence"/>
</dbReference>
<feature type="coiled-coil region" evidence="3">
    <location>
        <begin position="105"/>
        <end position="139"/>
    </location>
</feature>
<name>A0ABQ6HFM9_9GAMM</name>